<evidence type="ECO:0000256" key="1">
    <source>
        <dbReference type="ARBA" id="ARBA00010876"/>
    </source>
</evidence>
<reference evidence="3" key="1">
    <citation type="journal article" date="2015" name="Nature">
        <title>Complex archaea that bridge the gap between prokaryotes and eukaryotes.</title>
        <authorList>
            <person name="Spang A."/>
            <person name="Saw J.H."/>
            <person name="Jorgensen S.L."/>
            <person name="Zaremba-Niedzwiedzka K."/>
            <person name="Martijn J."/>
            <person name="Lind A.E."/>
            <person name="van Eijk R."/>
            <person name="Schleper C."/>
            <person name="Guy L."/>
            <person name="Ettema T.J."/>
        </authorList>
    </citation>
    <scope>NUCLEOTIDE SEQUENCE</scope>
</reference>
<dbReference type="PANTHER" id="PTHR21600:SF44">
    <property type="entry name" value="RIBOSOMAL LARGE SUBUNIT PSEUDOURIDINE SYNTHASE D"/>
    <property type="match status" value="1"/>
</dbReference>
<organism evidence="3">
    <name type="scientific">marine sediment metagenome</name>
    <dbReference type="NCBI Taxonomy" id="412755"/>
    <lineage>
        <taxon>unclassified sequences</taxon>
        <taxon>metagenomes</taxon>
        <taxon>ecological metagenomes</taxon>
    </lineage>
</organism>
<dbReference type="CDD" id="cd02869">
    <property type="entry name" value="PseudoU_synth_RluA_like"/>
    <property type="match status" value="1"/>
</dbReference>
<evidence type="ECO:0000259" key="2">
    <source>
        <dbReference type="Pfam" id="PF00849"/>
    </source>
</evidence>
<evidence type="ECO:0000313" key="3">
    <source>
        <dbReference type="EMBL" id="KKL62942.1"/>
    </source>
</evidence>
<name>A0A0F9GIG0_9ZZZZ</name>
<feature type="domain" description="Pseudouridine synthase RsuA/RluA-like" evidence="2">
    <location>
        <begin position="14"/>
        <end position="162"/>
    </location>
</feature>
<proteinExistence type="inferred from homology"/>
<dbReference type="SUPFAM" id="SSF55120">
    <property type="entry name" value="Pseudouridine synthase"/>
    <property type="match status" value="1"/>
</dbReference>
<comment type="similarity">
    <text evidence="1">Belongs to the pseudouridine synthase RluA family.</text>
</comment>
<gene>
    <name evidence="3" type="ORF">LCGC14_2180100</name>
</gene>
<dbReference type="InterPro" id="IPR050188">
    <property type="entry name" value="RluA_PseudoU_synthase"/>
</dbReference>
<comment type="caution">
    <text evidence="3">The sequence shown here is derived from an EMBL/GenBank/DDBJ whole genome shotgun (WGS) entry which is preliminary data.</text>
</comment>
<dbReference type="EMBL" id="LAZR01028330">
    <property type="protein sequence ID" value="KKL62942.1"/>
    <property type="molecule type" value="Genomic_DNA"/>
</dbReference>
<dbReference type="Gene3D" id="3.30.2350.10">
    <property type="entry name" value="Pseudouridine synthase"/>
    <property type="match status" value="1"/>
</dbReference>
<dbReference type="PANTHER" id="PTHR21600">
    <property type="entry name" value="MITOCHONDRIAL RNA PSEUDOURIDINE SYNTHASE"/>
    <property type="match status" value="1"/>
</dbReference>
<dbReference type="GO" id="GO:0003723">
    <property type="term" value="F:RNA binding"/>
    <property type="evidence" value="ECO:0007669"/>
    <property type="project" value="InterPro"/>
</dbReference>
<sequence>MRKPTVEIIYTDDDIIVINKPAGVSVTRDHTGAAELADILGRQLGPKICGELRLVHRFDKDTSGVMILAKNAGTQSLFSGYFERKLIKKTYLAIVTSVLPDRQGTIDMPLARNRKDPALMCIAARKGKKAVTDWKLLADFGTIALLAVSPLTGRTHQIRVHLPSIGMALAIDPLYGANQALFLSDFKPNYRLGKGQTEKPLIERLTLHAYQLSFRAERSGVEESVFEHNLGKADFSLRSK</sequence>
<dbReference type="GO" id="GO:0000455">
    <property type="term" value="P:enzyme-directed rRNA pseudouridine synthesis"/>
    <property type="evidence" value="ECO:0007669"/>
    <property type="project" value="TreeGrafter"/>
</dbReference>
<accession>A0A0F9GIG0</accession>
<dbReference type="AlphaFoldDB" id="A0A0F9GIG0"/>
<dbReference type="InterPro" id="IPR006145">
    <property type="entry name" value="PsdUridine_synth_RsuA/RluA"/>
</dbReference>
<dbReference type="GO" id="GO:0009982">
    <property type="term" value="F:pseudouridine synthase activity"/>
    <property type="evidence" value="ECO:0007669"/>
    <property type="project" value="InterPro"/>
</dbReference>
<protein>
    <recommendedName>
        <fullName evidence="2">Pseudouridine synthase RsuA/RluA-like domain-containing protein</fullName>
    </recommendedName>
</protein>
<dbReference type="InterPro" id="IPR020103">
    <property type="entry name" value="PsdUridine_synth_cat_dom_sf"/>
</dbReference>
<dbReference type="Pfam" id="PF00849">
    <property type="entry name" value="PseudoU_synth_2"/>
    <property type="match status" value="1"/>
</dbReference>